<accession>A0A218XNP6</accession>
<evidence type="ECO:0000313" key="2">
    <source>
        <dbReference type="EMBL" id="OWM86286.1"/>
    </source>
</evidence>
<sequence>MLAYLRRSGAFLPPPASSQSCWSTYKSIIGFKIRSSCGFPTEWISENGCHDIATQHEFESLVPDVQLSSVRAKCDQQLRNSTVCNSCRSVVFSLSRALVEEEYNKTFSHGLSGHRNCVCSSSCKSRRPD</sequence>
<dbReference type="Pfam" id="PF19160">
    <property type="entry name" value="SPARK"/>
    <property type="match status" value="1"/>
</dbReference>
<dbReference type="AlphaFoldDB" id="A0A218XNP6"/>
<dbReference type="Proteomes" id="UP000197138">
    <property type="component" value="Unassembled WGS sequence"/>
</dbReference>
<reference evidence="3" key="1">
    <citation type="journal article" date="2017" name="Plant J.">
        <title>The pomegranate (Punica granatum L.) genome and the genomics of punicalagin biosynthesis.</title>
        <authorList>
            <person name="Qin G."/>
            <person name="Xu C."/>
            <person name="Ming R."/>
            <person name="Tang H."/>
            <person name="Guyot R."/>
            <person name="Kramer E.M."/>
            <person name="Hu Y."/>
            <person name="Yi X."/>
            <person name="Qi Y."/>
            <person name="Xu X."/>
            <person name="Gao Z."/>
            <person name="Pan H."/>
            <person name="Jian J."/>
            <person name="Tian Y."/>
            <person name="Yue Z."/>
            <person name="Xu Y."/>
        </authorList>
    </citation>
    <scope>NUCLEOTIDE SEQUENCE [LARGE SCALE GENOMIC DNA]</scope>
    <source>
        <strain evidence="3">cv. Dabenzi</strain>
    </source>
</reference>
<gene>
    <name evidence="2" type="ORF">CDL15_Pgr011110</name>
</gene>
<evidence type="ECO:0000313" key="3">
    <source>
        <dbReference type="Proteomes" id="UP000197138"/>
    </source>
</evidence>
<feature type="domain" description="SPARK" evidence="1">
    <location>
        <begin position="3"/>
        <end position="110"/>
    </location>
</feature>
<protein>
    <recommendedName>
        <fullName evidence="1">SPARK domain-containing protein</fullName>
    </recommendedName>
</protein>
<comment type="caution">
    <text evidence="2">The sequence shown here is derived from an EMBL/GenBank/DDBJ whole genome shotgun (WGS) entry which is preliminary data.</text>
</comment>
<organism evidence="2 3">
    <name type="scientific">Punica granatum</name>
    <name type="common">Pomegranate</name>
    <dbReference type="NCBI Taxonomy" id="22663"/>
    <lineage>
        <taxon>Eukaryota</taxon>
        <taxon>Viridiplantae</taxon>
        <taxon>Streptophyta</taxon>
        <taxon>Embryophyta</taxon>
        <taxon>Tracheophyta</taxon>
        <taxon>Spermatophyta</taxon>
        <taxon>Magnoliopsida</taxon>
        <taxon>eudicotyledons</taxon>
        <taxon>Gunneridae</taxon>
        <taxon>Pentapetalae</taxon>
        <taxon>rosids</taxon>
        <taxon>malvids</taxon>
        <taxon>Myrtales</taxon>
        <taxon>Lythraceae</taxon>
        <taxon>Punica</taxon>
    </lineage>
</organism>
<dbReference type="InterPro" id="IPR043891">
    <property type="entry name" value="SPARK"/>
</dbReference>
<evidence type="ECO:0000259" key="1">
    <source>
        <dbReference type="Pfam" id="PF19160"/>
    </source>
</evidence>
<proteinExistence type="predicted"/>
<name>A0A218XNP6_PUNGR</name>
<dbReference type="PROSITE" id="PS51257">
    <property type="entry name" value="PROKAR_LIPOPROTEIN"/>
    <property type="match status" value="1"/>
</dbReference>
<dbReference type="EMBL" id="MTKT01001090">
    <property type="protein sequence ID" value="OWM86286.1"/>
    <property type="molecule type" value="Genomic_DNA"/>
</dbReference>